<reference evidence="7 8" key="1">
    <citation type="submission" date="2020-07" db="EMBL/GenBank/DDBJ databases">
        <title>Vallitalea guaymasensis genome.</title>
        <authorList>
            <person name="Postec A."/>
        </authorList>
    </citation>
    <scope>NUCLEOTIDE SEQUENCE [LARGE SCALE GENOMIC DNA]</scope>
    <source>
        <strain evidence="7 8">Ra1766G1</strain>
    </source>
</reference>
<dbReference type="InterPro" id="IPR035104">
    <property type="entry name" value="Ribosomal_protein_S1-like"/>
</dbReference>
<comment type="function">
    <text evidence="4">Binds mRNA; thus facilitating recognition of the initiation point. It is needed to translate mRNA with a short Shine-Dalgarno (SD) purine-rich sequence.</text>
</comment>
<keyword evidence="8" id="KW-1185">Reference proteome</keyword>
<dbReference type="GO" id="GO:0005737">
    <property type="term" value="C:cytoplasm"/>
    <property type="evidence" value="ECO:0007669"/>
    <property type="project" value="UniProtKB-ARBA"/>
</dbReference>
<dbReference type="SMART" id="SM00316">
    <property type="entry name" value="S1"/>
    <property type="match status" value="4"/>
</dbReference>
<dbReference type="EMBL" id="CP058561">
    <property type="protein sequence ID" value="QUH31772.1"/>
    <property type="molecule type" value="Genomic_DNA"/>
</dbReference>
<evidence type="ECO:0000256" key="4">
    <source>
        <dbReference type="ARBA" id="ARBA00025604"/>
    </source>
</evidence>
<dbReference type="SUPFAM" id="SSF50249">
    <property type="entry name" value="Nucleic acid-binding proteins"/>
    <property type="match status" value="4"/>
</dbReference>
<name>A0A8J8MF08_9FIRM</name>
<dbReference type="Proteomes" id="UP000677305">
    <property type="component" value="Chromosome"/>
</dbReference>
<feature type="domain" description="S1 motif" evidence="6">
    <location>
        <begin position="24"/>
        <end position="93"/>
    </location>
</feature>
<evidence type="ECO:0000256" key="2">
    <source>
        <dbReference type="ARBA" id="ARBA00022980"/>
    </source>
</evidence>
<evidence type="ECO:0000256" key="5">
    <source>
        <dbReference type="SAM" id="MobiDB-lite"/>
    </source>
</evidence>
<evidence type="ECO:0000256" key="3">
    <source>
        <dbReference type="ARBA" id="ARBA00023274"/>
    </source>
</evidence>
<feature type="region of interest" description="Disordered" evidence="5">
    <location>
        <begin position="356"/>
        <end position="381"/>
    </location>
</feature>
<dbReference type="GO" id="GO:0003729">
    <property type="term" value="F:mRNA binding"/>
    <property type="evidence" value="ECO:0007669"/>
    <property type="project" value="TreeGrafter"/>
</dbReference>
<dbReference type="PRINTS" id="PR00681">
    <property type="entry name" value="RIBOSOMALS1"/>
</dbReference>
<dbReference type="InterPro" id="IPR012340">
    <property type="entry name" value="NA-bd_OB-fold"/>
</dbReference>
<dbReference type="RefSeq" id="WP_113674889.1">
    <property type="nucleotide sequence ID" value="NZ_CP058561.1"/>
</dbReference>
<protein>
    <submittedName>
        <fullName evidence="7">30S ribosomal protein S1</fullName>
    </submittedName>
</protein>
<evidence type="ECO:0000313" key="8">
    <source>
        <dbReference type="Proteomes" id="UP000677305"/>
    </source>
</evidence>
<feature type="domain" description="S1 motif" evidence="6">
    <location>
        <begin position="283"/>
        <end position="352"/>
    </location>
</feature>
<feature type="domain" description="S1 motif" evidence="6">
    <location>
        <begin position="198"/>
        <end position="266"/>
    </location>
</feature>
<feature type="domain" description="S1 motif" evidence="6">
    <location>
        <begin position="111"/>
        <end position="177"/>
    </location>
</feature>
<dbReference type="GO" id="GO:1990904">
    <property type="term" value="C:ribonucleoprotein complex"/>
    <property type="evidence" value="ECO:0007669"/>
    <property type="project" value="UniProtKB-KW"/>
</dbReference>
<dbReference type="FunFam" id="2.40.50.140:FF:000103">
    <property type="entry name" value="protein RRP5 homolog"/>
    <property type="match status" value="1"/>
</dbReference>
<dbReference type="Gene3D" id="2.40.50.140">
    <property type="entry name" value="Nucleic acid-binding proteins"/>
    <property type="match status" value="3"/>
</dbReference>
<dbReference type="PANTHER" id="PTHR10724">
    <property type="entry name" value="30S RIBOSOMAL PROTEIN S1"/>
    <property type="match status" value="1"/>
</dbReference>
<accession>A0A8J8MF08</accession>
<dbReference type="Pfam" id="PF00575">
    <property type="entry name" value="S1"/>
    <property type="match status" value="3"/>
</dbReference>
<comment type="similarity">
    <text evidence="1">Belongs to the bacterial ribosomal protein bS1 family.</text>
</comment>
<dbReference type="CDD" id="cd04465">
    <property type="entry name" value="S1_RPS1_repeat_ec2_hs2"/>
    <property type="match status" value="1"/>
</dbReference>
<keyword evidence="3" id="KW-0687">Ribonucleoprotein</keyword>
<sequence length="381" mass="42627">MSEVQNEISFEEMLEQSLKSIHRGEIVEGTVIDVNDNEVFVNIGYKSDGIIPKSEYSNYPEVELRDTVKPGDKIKVKVLRVNDGEGQVLLTYKRILAEQGLSKIEEYYKNKEHLTAKVSLVLAGGLVAIVDEVRIFIPASLVSDEYVDNLRDFLGKEITFVISEFNLKKGRIIGNRKQLLLADRQNKIKESMEKIEVGMVVTGNIKNVTDYGAFVNIDGIDGLIHISQMSWGRVKKPSDVVKVGDKVKVRIIGIDTDKNKVSLSMKFDEENPWNDAATKYAINNVVEGVVARMTDFGAFIELEPGVDALLHVSQIAKKHVEKPSDELKIGQKITAKVLDFNQESKKISLSIKALEDDKTKEADAKDVKEEVSAEKTVEETE</sequence>
<dbReference type="CDD" id="cd05687">
    <property type="entry name" value="S1_RPS1_repeat_ec1_hs1"/>
    <property type="match status" value="1"/>
</dbReference>
<evidence type="ECO:0000259" key="6">
    <source>
        <dbReference type="PROSITE" id="PS50126"/>
    </source>
</evidence>
<gene>
    <name evidence="7" type="primary">rpsA</name>
    <name evidence="7" type="ORF">HYG85_23695</name>
</gene>
<keyword evidence="2 7" id="KW-0689">Ribosomal protein</keyword>
<dbReference type="GO" id="GO:0003735">
    <property type="term" value="F:structural constituent of ribosome"/>
    <property type="evidence" value="ECO:0007669"/>
    <property type="project" value="TreeGrafter"/>
</dbReference>
<dbReference type="KEGG" id="vgu:HYG85_23695"/>
<evidence type="ECO:0000256" key="1">
    <source>
        <dbReference type="ARBA" id="ARBA00006767"/>
    </source>
</evidence>
<dbReference type="PROSITE" id="PS50126">
    <property type="entry name" value="S1"/>
    <property type="match status" value="4"/>
</dbReference>
<evidence type="ECO:0000313" key="7">
    <source>
        <dbReference type="EMBL" id="QUH31772.1"/>
    </source>
</evidence>
<dbReference type="FunFam" id="2.40.50.140:FF:000051">
    <property type="entry name" value="RNA-binding transcriptional accessory protein"/>
    <property type="match status" value="1"/>
</dbReference>
<dbReference type="GO" id="GO:0005840">
    <property type="term" value="C:ribosome"/>
    <property type="evidence" value="ECO:0007669"/>
    <property type="project" value="UniProtKB-KW"/>
</dbReference>
<dbReference type="AlphaFoldDB" id="A0A8J8MF08"/>
<dbReference type="NCBIfam" id="NF005208">
    <property type="entry name" value="PRK06676.1"/>
    <property type="match status" value="1"/>
</dbReference>
<proteinExistence type="inferred from homology"/>
<dbReference type="GO" id="GO:0006412">
    <property type="term" value="P:translation"/>
    <property type="evidence" value="ECO:0007669"/>
    <property type="project" value="TreeGrafter"/>
</dbReference>
<dbReference type="InterPro" id="IPR003029">
    <property type="entry name" value="S1_domain"/>
</dbReference>
<dbReference type="OrthoDB" id="9804077at2"/>
<dbReference type="InterPro" id="IPR050437">
    <property type="entry name" value="Ribos_protein_bS1-like"/>
</dbReference>
<organism evidence="7 8">
    <name type="scientific">Vallitalea guaymasensis</name>
    <dbReference type="NCBI Taxonomy" id="1185412"/>
    <lineage>
        <taxon>Bacteria</taxon>
        <taxon>Bacillati</taxon>
        <taxon>Bacillota</taxon>
        <taxon>Clostridia</taxon>
        <taxon>Lachnospirales</taxon>
        <taxon>Vallitaleaceae</taxon>
        <taxon>Vallitalea</taxon>
    </lineage>
</organism>
<dbReference type="PANTHER" id="PTHR10724:SF7">
    <property type="entry name" value="SMALL RIBOSOMAL SUBUNIT PROTEIN BS1C"/>
    <property type="match status" value="1"/>
</dbReference>